<organism evidence="1 2">
    <name type="scientific">Candidatus Staskawiczbacteria bacterium RIFOXYD1_FULL_32_13</name>
    <dbReference type="NCBI Taxonomy" id="1802234"/>
    <lineage>
        <taxon>Bacteria</taxon>
        <taxon>Candidatus Staskawicziibacteriota</taxon>
    </lineage>
</organism>
<gene>
    <name evidence="1" type="ORF">A2561_03065</name>
</gene>
<comment type="caution">
    <text evidence="1">The sequence shown here is derived from an EMBL/GenBank/DDBJ whole genome shotgun (WGS) entry which is preliminary data.</text>
</comment>
<dbReference type="Proteomes" id="UP000178935">
    <property type="component" value="Unassembled WGS sequence"/>
</dbReference>
<dbReference type="AlphaFoldDB" id="A0A1G2JKR2"/>
<sequence length="289" mass="33554">MKFNPDNLNIHELAVEEPEKESGAIFDVERDITFDDRAKMHNRLEELRTEKKSYQDFADGKHYLNWVEFAKVAADMTVIGEKPKMTHHDLLKIEDELYFRRRKKDWKIFTGVAVFLAKLGHKPNLLSEDVEGMKKQTEEYRLYANSSYSQFADMVEAMKFFGQDVNMSDRDWEFLEQGVRMSKLDFIGNNENNFNGRSAGGYFAQDIILGRDPKVTKEELILMKKDLDRCRNITTDHYSGYELAELAASLTIITAEKVEITDDGLKITMPKEKDDLHGETPAMPEQKQF</sequence>
<reference evidence="1 2" key="1">
    <citation type="journal article" date="2016" name="Nat. Commun.">
        <title>Thousands of microbial genomes shed light on interconnected biogeochemical processes in an aquifer system.</title>
        <authorList>
            <person name="Anantharaman K."/>
            <person name="Brown C.T."/>
            <person name="Hug L.A."/>
            <person name="Sharon I."/>
            <person name="Castelle C.J."/>
            <person name="Probst A.J."/>
            <person name="Thomas B.C."/>
            <person name="Singh A."/>
            <person name="Wilkins M.J."/>
            <person name="Karaoz U."/>
            <person name="Brodie E.L."/>
            <person name="Williams K.H."/>
            <person name="Hubbard S.S."/>
            <person name="Banfield J.F."/>
        </authorList>
    </citation>
    <scope>NUCLEOTIDE SEQUENCE [LARGE SCALE GENOMIC DNA]</scope>
</reference>
<dbReference type="EMBL" id="MHPU01000039">
    <property type="protein sequence ID" value="OGZ87652.1"/>
    <property type="molecule type" value="Genomic_DNA"/>
</dbReference>
<proteinExistence type="predicted"/>
<protein>
    <submittedName>
        <fullName evidence="1">Uncharacterized protein</fullName>
    </submittedName>
</protein>
<evidence type="ECO:0000313" key="2">
    <source>
        <dbReference type="Proteomes" id="UP000178935"/>
    </source>
</evidence>
<name>A0A1G2JKR2_9BACT</name>
<evidence type="ECO:0000313" key="1">
    <source>
        <dbReference type="EMBL" id="OGZ87652.1"/>
    </source>
</evidence>
<accession>A0A1G2JKR2</accession>